<evidence type="ECO:0000259" key="1">
    <source>
        <dbReference type="PROSITE" id="PS50878"/>
    </source>
</evidence>
<dbReference type="CDD" id="cd01650">
    <property type="entry name" value="RT_nLTR_like"/>
    <property type="match status" value="1"/>
</dbReference>
<feature type="domain" description="Reverse transcriptase" evidence="1">
    <location>
        <begin position="257"/>
        <end position="505"/>
    </location>
</feature>
<dbReference type="InterPro" id="IPR000477">
    <property type="entry name" value="RT_dom"/>
</dbReference>
<evidence type="ECO:0000313" key="3">
    <source>
        <dbReference type="Proteomes" id="UP001186944"/>
    </source>
</evidence>
<dbReference type="PROSITE" id="PS50878">
    <property type="entry name" value="RT_POL"/>
    <property type="match status" value="1"/>
</dbReference>
<comment type="caution">
    <text evidence="2">The sequence shown here is derived from an EMBL/GenBank/DDBJ whole genome shotgun (WGS) entry which is preliminary data.</text>
</comment>
<dbReference type="InterPro" id="IPR043502">
    <property type="entry name" value="DNA/RNA_pol_sf"/>
</dbReference>
<dbReference type="SUPFAM" id="SSF56672">
    <property type="entry name" value="DNA/RNA polymerases"/>
    <property type="match status" value="1"/>
</dbReference>
<dbReference type="Proteomes" id="UP001186944">
    <property type="component" value="Unassembled WGS sequence"/>
</dbReference>
<dbReference type="Pfam" id="PF00078">
    <property type="entry name" value="RVT_1"/>
    <property type="match status" value="1"/>
</dbReference>
<protein>
    <recommendedName>
        <fullName evidence="1">Reverse transcriptase domain-containing protein</fullName>
    </recommendedName>
</protein>
<evidence type="ECO:0000313" key="2">
    <source>
        <dbReference type="EMBL" id="KAK3097470.1"/>
    </source>
</evidence>
<proteinExistence type="predicted"/>
<dbReference type="AlphaFoldDB" id="A0AA89C709"/>
<reference evidence="2" key="1">
    <citation type="submission" date="2019-08" db="EMBL/GenBank/DDBJ databases">
        <title>The improved chromosome-level genome for the pearl oyster Pinctada fucata martensii using PacBio sequencing and Hi-C.</title>
        <authorList>
            <person name="Zheng Z."/>
        </authorList>
    </citation>
    <scope>NUCLEOTIDE SEQUENCE</scope>
    <source>
        <strain evidence="2">ZZ-2019</strain>
        <tissue evidence="2">Adductor muscle</tissue>
    </source>
</reference>
<sequence length="572" mass="66475">MKPKPFSFKRRIWLYDRADFDLFRNKCNNVNWDEIIDDNIPIDRCVMNFNNQTIKIAEECIPNKIITVRQNELPWVDSHIRRLMRRRNRYRKKAKRINSEYLWNKFKIIRNQVVNKLRNAKNNYYENICLKLKSNKFGTKEWWKLSKQLSNPSTKQSIPTLLTDYGTAVHDDTDKANLLNRFFCSQSSINDSGKILPPSINNVSPVLQAIAIPTPDVKDFLNCLDISKAVGPDGLSPRLLKEAANVLAPPMCKLFNYSLKLKQFPTSWKVANIIPVYKKNDPQKVENYRPISLLCIIAKVFEKCVHKQLHNFIVSNKLLSPHQSGFTKNDSTVNQLLFLTNEFANALEDGKEIRVVFFDITKAFDRVWHAGLLYKLNSFGISGDLLLWIENYLSSRYQKVLINGKHSTTLSINAGIPQGSILGPLFFLLFINDIVYEVGCSIKLFADDTTLYLTIEHPDSGASLLNQDLDKIYNWSDRWLVSFNPQKTETMLISRKTLPLHHPTLYMNDIPIKEVTQHKHLGLIFNNSLQWTDHIDVIFKKASFKLNILRTLKFKIDRRSLETIYFHLLDHL</sequence>
<gene>
    <name evidence="2" type="ORF">FSP39_009931</name>
</gene>
<accession>A0AA89C709</accession>
<dbReference type="PANTHER" id="PTHR33332">
    <property type="entry name" value="REVERSE TRANSCRIPTASE DOMAIN-CONTAINING PROTEIN"/>
    <property type="match status" value="1"/>
</dbReference>
<organism evidence="2 3">
    <name type="scientific">Pinctada imbricata</name>
    <name type="common">Atlantic pearl-oyster</name>
    <name type="synonym">Pinctada martensii</name>
    <dbReference type="NCBI Taxonomy" id="66713"/>
    <lineage>
        <taxon>Eukaryota</taxon>
        <taxon>Metazoa</taxon>
        <taxon>Spiralia</taxon>
        <taxon>Lophotrochozoa</taxon>
        <taxon>Mollusca</taxon>
        <taxon>Bivalvia</taxon>
        <taxon>Autobranchia</taxon>
        <taxon>Pteriomorphia</taxon>
        <taxon>Pterioida</taxon>
        <taxon>Pterioidea</taxon>
        <taxon>Pteriidae</taxon>
        <taxon>Pinctada</taxon>
    </lineage>
</organism>
<dbReference type="EMBL" id="VSWD01000007">
    <property type="protein sequence ID" value="KAK3097470.1"/>
    <property type="molecule type" value="Genomic_DNA"/>
</dbReference>
<keyword evidence="3" id="KW-1185">Reference proteome</keyword>
<name>A0AA89C709_PINIB</name>